<dbReference type="CDD" id="cd00206">
    <property type="entry name" value="TFP_snake_toxin"/>
    <property type="match status" value="1"/>
</dbReference>
<protein>
    <submittedName>
        <fullName evidence="3">Uncharacterized protein</fullName>
    </submittedName>
</protein>
<feature type="signal peptide" evidence="2">
    <location>
        <begin position="1"/>
        <end position="20"/>
    </location>
</feature>
<keyword evidence="1" id="KW-1133">Transmembrane helix</keyword>
<dbReference type="Proteomes" id="UP000663828">
    <property type="component" value="Unassembled WGS sequence"/>
</dbReference>
<evidence type="ECO:0000313" key="5">
    <source>
        <dbReference type="Proteomes" id="UP000663828"/>
    </source>
</evidence>
<keyword evidence="1" id="KW-0472">Membrane</keyword>
<dbReference type="OrthoDB" id="10024876at2759"/>
<dbReference type="EMBL" id="CAJNOR010000721">
    <property type="protein sequence ID" value="CAF0990922.1"/>
    <property type="molecule type" value="Genomic_DNA"/>
</dbReference>
<dbReference type="Proteomes" id="UP000663852">
    <property type="component" value="Unassembled WGS sequence"/>
</dbReference>
<accession>A0A813TGG0</accession>
<sequence>MFIWYFIALTGCFCIHLSHGQDPAPALSDRESRYSGIAQVPGVVPDSSVADFVDNQITIAENEVVTITSVPSTTEVIATTLAPQPFSCFQCTDCHNKPDLTTAVCEADIKMCYSMTKLVNNISQIIRRGCSTSKDHCIVPTDGEANVFESVTCCKSHKCNEATQYLPTFFLCILSLFILIVNNALHI</sequence>
<feature type="chain" id="PRO_5036223017" evidence="2">
    <location>
        <begin position="21"/>
        <end position="187"/>
    </location>
</feature>
<dbReference type="GO" id="GO:0005576">
    <property type="term" value="C:extracellular region"/>
    <property type="evidence" value="ECO:0007669"/>
    <property type="project" value="InterPro"/>
</dbReference>
<organism evidence="3 6">
    <name type="scientific">Adineta ricciae</name>
    <name type="common">Rotifer</name>
    <dbReference type="NCBI Taxonomy" id="249248"/>
    <lineage>
        <taxon>Eukaryota</taxon>
        <taxon>Metazoa</taxon>
        <taxon>Spiralia</taxon>
        <taxon>Gnathifera</taxon>
        <taxon>Rotifera</taxon>
        <taxon>Eurotatoria</taxon>
        <taxon>Bdelloidea</taxon>
        <taxon>Adinetida</taxon>
        <taxon>Adinetidae</taxon>
        <taxon>Adineta</taxon>
    </lineage>
</organism>
<reference evidence="3" key="1">
    <citation type="submission" date="2021-02" db="EMBL/GenBank/DDBJ databases">
        <authorList>
            <person name="Nowell W R."/>
        </authorList>
    </citation>
    <scope>NUCLEOTIDE SEQUENCE</scope>
</reference>
<dbReference type="EMBL" id="CAJNOJ010000014">
    <property type="protein sequence ID" value="CAF0810579.1"/>
    <property type="molecule type" value="Genomic_DNA"/>
</dbReference>
<dbReference type="AlphaFoldDB" id="A0A813TGG0"/>
<keyword evidence="1" id="KW-0812">Transmembrane</keyword>
<gene>
    <name evidence="3" type="ORF">EDS130_LOCUS5332</name>
    <name evidence="4" type="ORF">XAT740_LOCUS12691</name>
</gene>
<dbReference type="Gene3D" id="2.10.60.10">
    <property type="entry name" value="CD59"/>
    <property type="match status" value="1"/>
</dbReference>
<proteinExistence type="predicted"/>
<evidence type="ECO:0000313" key="3">
    <source>
        <dbReference type="EMBL" id="CAF0810579.1"/>
    </source>
</evidence>
<name>A0A813TGG0_ADIRI</name>
<evidence type="ECO:0000313" key="6">
    <source>
        <dbReference type="Proteomes" id="UP000663852"/>
    </source>
</evidence>
<keyword evidence="2" id="KW-0732">Signal</keyword>
<dbReference type="SUPFAM" id="SSF57302">
    <property type="entry name" value="Snake toxin-like"/>
    <property type="match status" value="1"/>
</dbReference>
<dbReference type="InterPro" id="IPR003571">
    <property type="entry name" value="Snake_3FTx"/>
</dbReference>
<evidence type="ECO:0000256" key="1">
    <source>
        <dbReference type="SAM" id="Phobius"/>
    </source>
</evidence>
<feature type="transmembrane region" description="Helical" evidence="1">
    <location>
        <begin position="165"/>
        <end position="185"/>
    </location>
</feature>
<comment type="caution">
    <text evidence="3">The sequence shown here is derived from an EMBL/GenBank/DDBJ whole genome shotgun (WGS) entry which is preliminary data.</text>
</comment>
<evidence type="ECO:0000256" key="2">
    <source>
        <dbReference type="SAM" id="SignalP"/>
    </source>
</evidence>
<evidence type="ECO:0000313" key="4">
    <source>
        <dbReference type="EMBL" id="CAF0990922.1"/>
    </source>
</evidence>
<dbReference type="InterPro" id="IPR045860">
    <property type="entry name" value="Snake_toxin-like_sf"/>
</dbReference>
<keyword evidence="5" id="KW-1185">Reference proteome</keyword>
<dbReference type="GO" id="GO:0090729">
    <property type="term" value="F:toxin activity"/>
    <property type="evidence" value="ECO:0007669"/>
    <property type="project" value="InterPro"/>
</dbReference>